<dbReference type="SUPFAM" id="SSF56954">
    <property type="entry name" value="Outer membrane efflux proteins (OEP)"/>
    <property type="match status" value="1"/>
</dbReference>
<name>A0A3P2AF65_9BACE</name>
<evidence type="ECO:0000256" key="6">
    <source>
        <dbReference type="ARBA" id="ARBA00023136"/>
    </source>
</evidence>
<feature type="chain" id="PRO_5036341186" evidence="8">
    <location>
        <begin position="21"/>
        <end position="443"/>
    </location>
</feature>
<keyword evidence="11" id="KW-1185">Reference proteome</keyword>
<organism evidence="9 11">
    <name type="scientific">Prevotella heparinolytica</name>
    <dbReference type="NCBI Taxonomy" id="28113"/>
    <lineage>
        <taxon>Bacteria</taxon>
        <taxon>Pseudomonadati</taxon>
        <taxon>Bacteroidota</taxon>
        <taxon>Bacteroidia</taxon>
        <taxon>Bacteroidales</taxon>
        <taxon>Bacteroidaceae</taxon>
        <taxon>Bacteroides</taxon>
    </lineage>
</organism>
<evidence type="ECO:0000256" key="7">
    <source>
        <dbReference type="ARBA" id="ARBA00023237"/>
    </source>
</evidence>
<sequence length="443" mass="49753">MKRKKIFLSLVILGCISVQAQERWTLRQCIDYAIEHNIGIRQTANAAKQSAVEVNTAKWARLPNLNANAGQSWNWGRTQTAIKNEDTGNYSTVYVNTSSHGTNFSVNTNIPIFTGLEIPNRYALAKLNLKAAMADLDKAKEDIAINIASAYLQVLFNEELHQVALGQAQLSKEQYARIGRLAELGKASPAELAEAKARVAQDEMNVVQTDNSYKLALLDLSQLIELETPEGFRLESPTVNPDLIPLTPPDEIFQTAMASKASIQAAQFRLEGSKHNIRIAQSNYYPQLSLNGSLGTNYYSTIDRTFSQQMNDNFNKYVGFSLNIPIFNRLATRNRVRTARLEHENHALQLDNAKKVLYKEIQQAWYNAAAAESKYTSSHAATIAGEESFKLMSEKYENGKANAVEYNEAKQNLMKAQSDELQAKYDYLFRTKILDFYKGKAIE</sequence>
<evidence type="ECO:0000313" key="12">
    <source>
        <dbReference type="Proteomes" id="UP000396835"/>
    </source>
</evidence>
<dbReference type="PANTHER" id="PTHR30026:SF20">
    <property type="entry name" value="OUTER MEMBRANE PROTEIN TOLC"/>
    <property type="match status" value="1"/>
</dbReference>
<keyword evidence="8" id="KW-0732">Signal</keyword>
<reference evidence="9 11" key="1">
    <citation type="submission" date="2018-11" db="EMBL/GenBank/DDBJ databases">
        <title>Genomes From Bacteria Associated with the Canine Oral Cavity: a Test Case for Automated Genome-Based Taxonomic Assignment.</title>
        <authorList>
            <person name="Coil D.A."/>
            <person name="Jospin G."/>
            <person name="Darling A.E."/>
            <person name="Wallis C."/>
            <person name="Davis I.J."/>
            <person name="Harris S."/>
            <person name="Eisen J.A."/>
            <person name="Holcombe L.J."/>
            <person name="O'Flynn C."/>
        </authorList>
    </citation>
    <scope>NUCLEOTIDE SEQUENCE [LARGE SCALE GENOMIC DNA]</scope>
    <source>
        <strain evidence="9 11">OH1047_COT-310</strain>
    </source>
</reference>
<dbReference type="GO" id="GO:0015562">
    <property type="term" value="F:efflux transmembrane transporter activity"/>
    <property type="evidence" value="ECO:0007669"/>
    <property type="project" value="InterPro"/>
</dbReference>
<dbReference type="Gene3D" id="1.20.1600.10">
    <property type="entry name" value="Outer membrane efflux proteins (OEP)"/>
    <property type="match status" value="1"/>
</dbReference>
<comment type="subcellular location">
    <subcellularLocation>
        <location evidence="1">Cell outer membrane</location>
    </subcellularLocation>
</comment>
<feature type="signal peptide" evidence="8">
    <location>
        <begin position="1"/>
        <end position="20"/>
    </location>
</feature>
<dbReference type="PANTHER" id="PTHR30026">
    <property type="entry name" value="OUTER MEMBRANE PROTEIN TOLC"/>
    <property type="match status" value="1"/>
</dbReference>
<evidence type="ECO:0000313" key="10">
    <source>
        <dbReference type="EMBL" id="VFB14048.1"/>
    </source>
</evidence>
<dbReference type="InterPro" id="IPR003423">
    <property type="entry name" value="OMP_efflux"/>
</dbReference>
<keyword evidence="3" id="KW-0813">Transport</keyword>
<dbReference type="GO" id="GO:0015288">
    <property type="term" value="F:porin activity"/>
    <property type="evidence" value="ECO:0007669"/>
    <property type="project" value="TreeGrafter"/>
</dbReference>
<dbReference type="GO" id="GO:1990281">
    <property type="term" value="C:efflux pump complex"/>
    <property type="evidence" value="ECO:0007669"/>
    <property type="project" value="TreeGrafter"/>
</dbReference>
<evidence type="ECO:0000256" key="8">
    <source>
        <dbReference type="SAM" id="SignalP"/>
    </source>
</evidence>
<protein>
    <submittedName>
        <fullName evidence="10">Outer membrane efflux protein</fullName>
    </submittedName>
    <submittedName>
        <fullName evidence="9">TolC family protein</fullName>
    </submittedName>
</protein>
<evidence type="ECO:0000313" key="11">
    <source>
        <dbReference type="Proteomes" id="UP000279562"/>
    </source>
</evidence>
<dbReference type="InterPro" id="IPR051906">
    <property type="entry name" value="TolC-like"/>
</dbReference>
<dbReference type="RefSeq" id="WP_125238020.1">
    <property type="nucleotide sequence ID" value="NZ_CAACYH010000004.1"/>
</dbReference>
<keyword evidence="6" id="KW-0472">Membrane</keyword>
<keyword evidence="4" id="KW-1134">Transmembrane beta strand</keyword>
<evidence type="ECO:0000256" key="5">
    <source>
        <dbReference type="ARBA" id="ARBA00022692"/>
    </source>
</evidence>
<evidence type="ECO:0000256" key="4">
    <source>
        <dbReference type="ARBA" id="ARBA00022452"/>
    </source>
</evidence>
<dbReference type="Pfam" id="PF02321">
    <property type="entry name" value="OEP"/>
    <property type="match status" value="2"/>
</dbReference>
<dbReference type="AlphaFoldDB" id="A0A3P2AF65"/>
<keyword evidence="7" id="KW-0998">Cell outer membrane</keyword>
<reference evidence="10 12" key="2">
    <citation type="submission" date="2019-02" db="EMBL/GenBank/DDBJ databases">
        <authorList>
            <consortium name="Pathogen Informatics"/>
        </authorList>
    </citation>
    <scope>NUCLEOTIDE SEQUENCE [LARGE SCALE GENOMIC DNA]</scope>
    <source>
        <strain evidence="10 12">3012STDY7078512</strain>
    </source>
</reference>
<comment type="similarity">
    <text evidence="2">Belongs to the outer membrane factor (OMF) (TC 1.B.17) family.</text>
</comment>
<gene>
    <name evidence="10" type="primary">bepC_1</name>
    <name evidence="9" type="ORF">EII33_00180</name>
    <name evidence="10" type="ORF">NCTC7812_01588</name>
</gene>
<dbReference type="OrthoDB" id="9811587at2"/>
<dbReference type="EMBL" id="RQYF01000001">
    <property type="protein sequence ID" value="RRD93306.1"/>
    <property type="molecule type" value="Genomic_DNA"/>
</dbReference>
<evidence type="ECO:0000256" key="1">
    <source>
        <dbReference type="ARBA" id="ARBA00004442"/>
    </source>
</evidence>
<evidence type="ECO:0000256" key="2">
    <source>
        <dbReference type="ARBA" id="ARBA00007613"/>
    </source>
</evidence>
<accession>A0A3P2AF65</accession>
<proteinExistence type="inferred from homology"/>
<dbReference type="EMBL" id="CAACYH010000004">
    <property type="protein sequence ID" value="VFB14048.1"/>
    <property type="molecule type" value="Genomic_DNA"/>
</dbReference>
<dbReference type="Proteomes" id="UP000396835">
    <property type="component" value="Unassembled WGS sequence"/>
</dbReference>
<dbReference type="GO" id="GO:0009279">
    <property type="term" value="C:cell outer membrane"/>
    <property type="evidence" value="ECO:0007669"/>
    <property type="project" value="UniProtKB-SubCell"/>
</dbReference>
<keyword evidence="5" id="KW-0812">Transmembrane</keyword>
<evidence type="ECO:0000313" key="9">
    <source>
        <dbReference type="EMBL" id="RRD93306.1"/>
    </source>
</evidence>
<dbReference type="Proteomes" id="UP000279562">
    <property type="component" value="Unassembled WGS sequence"/>
</dbReference>
<evidence type="ECO:0000256" key="3">
    <source>
        <dbReference type="ARBA" id="ARBA00022448"/>
    </source>
</evidence>